<dbReference type="KEGG" id="aalt:CC77DRAFT_463236"/>
<name>A0A177D6N5_ALTAL</name>
<dbReference type="PANTHER" id="PTHR33112">
    <property type="entry name" value="DOMAIN PROTEIN, PUTATIVE-RELATED"/>
    <property type="match status" value="1"/>
</dbReference>
<dbReference type="Pfam" id="PF06985">
    <property type="entry name" value="HET"/>
    <property type="match status" value="1"/>
</dbReference>
<accession>A0A177D6N5</accession>
<dbReference type="STRING" id="5599.A0A177D6N5"/>
<keyword evidence="3" id="KW-1185">Reference proteome</keyword>
<dbReference type="EMBL" id="KV441494">
    <property type="protein sequence ID" value="OAG15325.1"/>
    <property type="molecule type" value="Genomic_DNA"/>
</dbReference>
<sequence>MESDAALAAASKPSLIVKLRHQPLCAQCTDMLPRWCKPLEQHYRRGNPPARWNWTIDELTQSSLRCHCCRFLAQVLEASPWIQREDCKMVVVETCTVGSQHMAKTPDHSVYKTYYRPMLRLNRRPQSDYCFILPVSEVHDATSEELDSSMFCSRPVNAMVDMSLVASWHKICMSRHEDSADGHGCCPKTHEFLPDFRVIDVQQRCVVRTSGKVDYAALSYVWGNAKRLVLSKDNEAWLTTPGALAQTKENVPKTFRDALEVAAALGIGNLWVDALCIDQSDSGQVENHMDAMDKIYGSAVLTIVATGEHADLGLPGISLPRGPPQAVFEYNGTRYLSSKPTFGFALRDCPWEKRAWCLQEKLFSARLLIFTDSQAFYHCGAATWFEDTIMETPESNPGTVHNRERTTLEKKRRMVDFLGRTAYDAYNTRNTAFKDRNLWSLVQSYSRREMTFEADVIRAFGGILRSVEAQHGRAIWGIPQYHFLRGLSWYHSVHRMNSRREGFPSWSWVGWHTSDNHLLFANCKRKDSDIGVMDGRYRIAQDNHDGRSVWDLAWYYYTTEEDDVQLHLRTVQLEPQDRSADPQSVHPIFAAASPAKTEISVEANIDYDHLNEWSLPGHPRSVEYTHKPVPPLASKLDMPPISHILRFYTSVATVLVHPSPIPNPWNERISRLLIPGTDIELATVNIDSLWSGIGNEHSLVYISRYCPTYYAYLNQDDKTFERLHLLLVESVPEWGEVKRRVQLVQNVSILDWRKANPRWELVSLA</sequence>
<dbReference type="AlphaFoldDB" id="A0A177D6N5"/>
<protein>
    <submittedName>
        <fullName evidence="2">HET-domain-containing protein</fullName>
    </submittedName>
</protein>
<feature type="domain" description="Heterokaryon incompatibility" evidence="1">
    <location>
        <begin position="215"/>
        <end position="360"/>
    </location>
</feature>
<evidence type="ECO:0000313" key="2">
    <source>
        <dbReference type="EMBL" id="OAG15325.1"/>
    </source>
</evidence>
<dbReference type="Proteomes" id="UP000077248">
    <property type="component" value="Unassembled WGS sequence"/>
</dbReference>
<dbReference type="InterPro" id="IPR010730">
    <property type="entry name" value="HET"/>
</dbReference>
<proteinExistence type="predicted"/>
<reference evidence="2 3" key="1">
    <citation type="submission" date="2016-05" db="EMBL/GenBank/DDBJ databases">
        <title>Comparative analysis of secretome profiles of manganese(II)-oxidizing ascomycete fungi.</title>
        <authorList>
            <consortium name="DOE Joint Genome Institute"/>
            <person name="Zeiner C.A."/>
            <person name="Purvine S.O."/>
            <person name="Zink E.M."/>
            <person name="Wu S."/>
            <person name="Pasa-Tolic L."/>
            <person name="Chaput D.L."/>
            <person name="Haridas S."/>
            <person name="Grigoriev I.V."/>
            <person name="Santelli C.M."/>
            <person name="Hansel C.M."/>
        </authorList>
    </citation>
    <scope>NUCLEOTIDE SEQUENCE [LARGE SCALE GENOMIC DNA]</scope>
    <source>
        <strain evidence="2 3">SRC1lrK2f</strain>
    </source>
</reference>
<gene>
    <name evidence="2" type="ORF">CC77DRAFT_463236</name>
</gene>
<dbReference type="OMA" id="NPWNERI"/>
<dbReference type="GeneID" id="29117379"/>
<dbReference type="PANTHER" id="PTHR33112:SF12">
    <property type="entry name" value="HETEROKARYON INCOMPATIBILITY DOMAIN-CONTAINING PROTEIN"/>
    <property type="match status" value="1"/>
</dbReference>
<dbReference type="RefSeq" id="XP_018380746.1">
    <property type="nucleotide sequence ID" value="XM_018531785.1"/>
</dbReference>
<evidence type="ECO:0000259" key="1">
    <source>
        <dbReference type="Pfam" id="PF06985"/>
    </source>
</evidence>
<dbReference type="VEuPathDB" id="FungiDB:CC77DRAFT_463236"/>
<organism evidence="2 3">
    <name type="scientific">Alternaria alternata</name>
    <name type="common">Alternaria rot fungus</name>
    <name type="synonym">Torula alternata</name>
    <dbReference type="NCBI Taxonomy" id="5599"/>
    <lineage>
        <taxon>Eukaryota</taxon>
        <taxon>Fungi</taxon>
        <taxon>Dikarya</taxon>
        <taxon>Ascomycota</taxon>
        <taxon>Pezizomycotina</taxon>
        <taxon>Dothideomycetes</taxon>
        <taxon>Pleosporomycetidae</taxon>
        <taxon>Pleosporales</taxon>
        <taxon>Pleosporineae</taxon>
        <taxon>Pleosporaceae</taxon>
        <taxon>Alternaria</taxon>
        <taxon>Alternaria sect. Alternaria</taxon>
        <taxon>Alternaria alternata complex</taxon>
    </lineage>
</organism>
<evidence type="ECO:0000313" key="3">
    <source>
        <dbReference type="Proteomes" id="UP000077248"/>
    </source>
</evidence>